<dbReference type="EMBL" id="FZPA01000017">
    <property type="protein sequence ID" value="SNT22528.1"/>
    <property type="molecule type" value="Genomic_DNA"/>
</dbReference>
<evidence type="ECO:0000313" key="3">
    <source>
        <dbReference type="EMBL" id="SNT22528.1"/>
    </source>
</evidence>
<gene>
    <name evidence="3" type="ORF">SAMN06295955_11739</name>
</gene>
<dbReference type="AlphaFoldDB" id="A0A239KXZ8"/>
<dbReference type="Pfam" id="PF06986">
    <property type="entry name" value="F_T4SS_TraN"/>
    <property type="match status" value="1"/>
</dbReference>
<evidence type="ECO:0000313" key="4">
    <source>
        <dbReference type="Proteomes" id="UP000198339"/>
    </source>
</evidence>
<feature type="region of interest" description="Disordered" evidence="1">
    <location>
        <begin position="44"/>
        <end position="63"/>
    </location>
</feature>
<feature type="signal peptide" evidence="2">
    <location>
        <begin position="1"/>
        <end position="24"/>
    </location>
</feature>
<evidence type="ECO:0000256" key="1">
    <source>
        <dbReference type="SAM" id="MobiDB-lite"/>
    </source>
</evidence>
<feature type="chain" id="PRO_5013348763" evidence="2">
    <location>
        <begin position="25"/>
        <end position="576"/>
    </location>
</feature>
<keyword evidence="2" id="KW-0732">Signal</keyword>
<dbReference type="InterPro" id="IPR014121">
    <property type="entry name" value="TraN_Ftype"/>
</dbReference>
<accession>A0A239KXZ8</accession>
<dbReference type="RefSeq" id="WP_089217196.1">
    <property type="nucleotide sequence ID" value="NZ_FZPA01000017.1"/>
</dbReference>
<organism evidence="3 4">
    <name type="scientific">Sphingopyxis indica</name>
    <dbReference type="NCBI Taxonomy" id="436663"/>
    <lineage>
        <taxon>Bacteria</taxon>
        <taxon>Pseudomonadati</taxon>
        <taxon>Pseudomonadota</taxon>
        <taxon>Alphaproteobacteria</taxon>
        <taxon>Sphingomonadales</taxon>
        <taxon>Sphingomonadaceae</taxon>
        <taxon>Sphingopyxis</taxon>
    </lineage>
</organism>
<keyword evidence="4" id="KW-1185">Reference proteome</keyword>
<proteinExistence type="predicted"/>
<feature type="region of interest" description="Disordered" evidence="1">
    <location>
        <begin position="69"/>
        <end position="88"/>
    </location>
</feature>
<evidence type="ECO:0000256" key="2">
    <source>
        <dbReference type="SAM" id="SignalP"/>
    </source>
</evidence>
<feature type="compositionally biased region" description="Basic and acidic residues" evidence="1">
    <location>
        <begin position="69"/>
        <end position="83"/>
    </location>
</feature>
<name>A0A239KXZ8_9SPHN</name>
<protein>
    <submittedName>
        <fullName evidence="3">Conjugal transfer mating pair stabilization protein TraN</fullName>
    </submittedName>
</protein>
<dbReference type="NCBIfam" id="NF009013">
    <property type="entry name" value="PRK12355.2-4"/>
    <property type="match status" value="1"/>
</dbReference>
<reference evidence="3 4" key="1">
    <citation type="submission" date="2017-06" db="EMBL/GenBank/DDBJ databases">
        <authorList>
            <person name="Kim H.J."/>
            <person name="Triplett B.A."/>
        </authorList>
    </citation>
    <scope>NUCLEOTIDE SEQUENCE [LARGE SCALE GENOMIC DNA]</scope>
    <source>
        <strain evidence="3 4">DS15</strain>
    </source>
</reference>
<dbReference type="Proteomes" id="UP000198339">
    <property type="component" value="Unassembled WGS sequence"/>
</dbReference>
<sequence length="576" mass="63292">MTGRTLANLLAVFVALTSAASIHAQTRDEARADGKDFATELRGEARDAATTNPDAARVPNFDPQATRDLQDLARDPDQIEARARSVATTSTPMRTIRDSMANRARFEPNEIEDVIARSRAINETPLDYTSGMAISGSQGSCVPLPPGSGTAGTYTATCNTGTRIDQSLGQCTVPLVATVNQQPQYHYLCNRFGDFNGSGEPECAGFDGYSCRVTGRRDTCLQWSSSGGRPWCSEPGDPITELTCDDQVPGQTPYMVTAATTVTTIPDESQCTGLADNSDCTLDADICTDADPQTRVIDGVSVTRPCWEWQRSYTCIEREAATDCSDIESQGTCRFVREECLTDEAPCETWERIYECPLPGTDNSTQYVCDGDVYCIDGSCETIERAANDEFKDAVTALHAMDEARGQFDPETLTLFRGTRNTCSSKVFGVLNCCKGKGFPLIPGISLLVALGCSREEVLLHERDAQGLCAYVGTYCSDKFLGVCLTKKKVYCCFESKLSRILQEQGRRQLPKSWDKPKEEQCEGFTLDEFARLDLSQMDFSEVYAEFTEAARLPDELETSILIQQKIEDYYARSGQ</sequence>
<dbReference type="OrthoDB" id="5297981at2"/>